<name>A0A917SNX4_9RHOB</name>
<proteinExistence type="predicted"/>
<gene>
    <name evidence="1" type="ORF">GCM10011534_12370</name>
</gene>
<reference evidence="1" key="2">
    <citation type="submission" date="2020-09" db="EMBL/GenBank/DDBJ databases">
        <authorList>
            <person name="Sun Q."/>
            <person name="Zhou Y."/>
        </authorList>
    </citation>
    <scope>NUCLEOTIDE SEQUENCE</scope>
    <source>
        <strain evidence="1">CGMCC 1.6293</strain>
    </source>
</reference>
<protein>
    <submittedName>
        <fullName evidence="1">Uncharacterized protein</fullName>
    </submittedName>
</protein>
<reference evidence="1" key="1">
    <citation type="journal article" date="2014" name="Int. J. Syst. Evol. Microbiol.">
        <title>Complete genome sequence of Corynebacterium casei LMG S-19264T (=DSM 44701T), isolated from a smear-ripened cheese.</title>
        <authorList>
            <consortium name="US DOE Joint Genome Institute (JGI-PGF)"/>
            <person name="Walter F."/>
            <person name="Albersmeier A."/>
            <person name="Kalinowski J."/>
            <person name="Ruckert C."/>
        </authorList>
    </citation>
    <scope>NUCLEOTIDE SEQUENCE</scope>
    <source>
        <strain evidence="1">CGMCC 1.6293</strain>
    </source>
</reference>
<dbReference type="EMBL" id="BMLF01000001">
    <property type="protein sequence ID" value="GGL91778.1"/>
    <property type="molecule type" value="Genomic_DNA"/>
</dbReference>
<dbReference type="AlphaFoldDB" id="A0A917SNX4"/>
<keyword evidence="2" id="KW-1185">Reference proteome</keyword>
<dbReference type="Proteomes" id="UP000649829">
    <property type="component" value="Unassembled WGS sequence"/>
</dbReference>
<sequence>MRGDVIWVDPAGRARLDCPWPGDAAASRKANARAAYASVMSGAAVPFECGSDIVAAPARGGTKVFTPRAVTMTASGPRSRPDGYAGRRAMQMADAFDVMTEQAQRRHAAVVAKARREWEKGLRDKEFRAPPFVPPFTVGQVVIGREYAALVERCAASGVKCASLEALRSAASGGGDREVAILRDFQRLRVFERRIGNGLAKEVRRLRPGKPKSSTEAAAKRALIERQRKAILAQTLVDSVCVGEMSLTEVLEAHGWASDHKARSALRHALCSALDRMRGFDLARPQNVG</sequence>
<accession>A0A917SNX4</accession>
<organism evidence="1 2">
    <name type="scientific">Pseudooceanicola nanhaiensis</name>
    <dbReference type="NCBI Taxonomy" id="375761"/>
    <lineage>
        <taxon>Bacteria</taxon>
        <taxon>Pseudomonadati</taxon>
        <taxon>Pseudomonadota</taxon>
        <taxon>Alphaproteobacteria</taxon>
        <taxon>Rhodobacterales</taxon>
        <taxon>Paracoccaceae</taxon>
        <taxon>Pseudooceanicola</taxon>
    </lineage>
</organism>
<comment type="caution">
    <text evidence="1">The sequence shown here is derived from an EMBL/GenBank/DDBJ whole genome shotgun (WGS) entry which is preliminary data.</text>
</comment>
<evidence type="ECO:0000313" key="1">
    <source>
        <dbReference type="EMBL" id="GGL91778.1"/>
    </source>
</evidence>
<evidence type="ECO:0000313" key="2">
    <source>
        <dbReference type="Proteomes" id="UP000649829"/>
    </source>
</evidence>